<evidence type="ECO:0000256" key="1">
    <source>
        <dbReference type="SAM" id="Coils"/>
    </source>
</evidence>
<dbReference type="Proteomes" id="UP000030708">
    <property type="component" value="Unassembled WGS sequence"/>
</dbReference>
<protein>
    <recommendedName>
        <fullName evidence="4">Apical merozoite protein</fullName>
    </recommendedName>
</protein>
<gene>
    <name evidence="2" type="ORF">PFTANZ_00911</name>
</gene>
<dbReference type="AlphaFoldDB" id="A0A024WCU0"/>
<dbReference type="eggNOG" id="ENOG502QXWB">
    <property type="taxonomic scope" value="Eukaryota"/>
</dbReference>
<keyword evidence="1" id="KW-0175">Coiled coil</keyword>
<evidence type="ECO:0008006" key="4">
    <source>
        <dbReference type="Google" id="ProtNLM"/>
    </source>
</evidence>
<reference evidence="2 3" key="1">
    <citation type="submission" date="2013-02" db="EMBL/GenBank/DDBJ databases">
        <title>The Genome Annotation of Plasmodium falciparum Tanzania (2000708).</title>
        <authorList>
            <consortium name="The Broad Institute Genome Sequencing Platform"/>
            <consortium name="The Broad Institute Genome Sequencing Center for Infectious Disease"/>
            <person name="Neafsey D."/>
            <person name="Hoffman S."/>
            <person name="Volkman S."/>
            <person name="Rosenthal P."/>
            <person name="Walker B."/>
            <person name="Young S.K."/>
            <person name="Zeng Q."/>
            <person name="Gargeya S."/>
            <person name="Fitzgerald M."/>
            <person name="Haas B."/>
            <person name="Abouelleil A."/>
            <person name="Allen A.W."/>
            <person name="Alvarado L."/>
            <person name="Arachchi H.M."/>
            <person name="Berlin A.M."/>
            <person name="Chapman S.B."/>
            <person name="Gainer-Dewar J."/>
            <person name="Goldberg J."/>
            <person name="Griggs A."/>
            <person name="Gujja S."/>
            <person name="Hansen M."/>
            <person name="Howarth C."/>
            <person name="Imamovic A."/>
            <person name="Ireland A."/>
            <person name="Larimer J."/>
            <person name="McCowan C."/>
            <person name="Murphy C."/>
            <person name="Pearson M."/>
            <person name="Poon T.W."/>
            <person name="Priest M."/>
            <person name="Roberts A."/>
            <person name="Saif S."/>
            <person name="Shea T."/>
            <person name="Sisk P."/>
            <person name="Sykes S."/>
            <person name="Wortman J."/>
            <person name="Nusbaum C."/>
            <person name="Birren B."/>
        </authorList>
    </citation>
    <scope>NUCLEOTIDE SEQUENCE [LARGE SCALE GENOMIC DNA]</scope>
    <source>
        <strain evidence="3">Tanzania (2000708)</strain>
    </source>
</reference>
<dbReference type="OrthoDB" id="372909at2759"/>
<dbReference type="EMBL" id="KI926309">
    <property type="protein sequence ID" value="ETW38378.1"/>
    <property type="molecule type" value="Genomic_DNA"/>
</dbReference>
<sequence>MEPSSSTLCSSSSFYLCIFFPFFSCECNNIKLNDKENINFESYFNKRTNEENVLNKNVSKEMGDTFVAHKAIELNINHHHVNNDKEFNNNNNNKHQPYYHNEHDKKFSESLKAHMDHLKILNNDLKQHIDKKERNEIYENNDLKKYIIKEIQNNKYLNKEKKSSEDIQILEEHSKKLQKEIHEWLESVNNIEEKSNILKNIKSQLLNNIASLNHTLSEEIKNINDIKELQKQQNDLFSENWLYFLPSSSDYLLNEKKKNLYDNQDNSMKDDINNNDKYNIFNYLQNVQDKDNQYEVMKQDNNNIHSGSSTHNHLLLTCIIFLLILLIL</sequence>
<feature type="coiled-coil region" evidence="1">
    <location>
        <begin position="160"/>
        <end position="208"/>
    </location>
</feature>
<proteinExistence type="predicted"/>
<evidence type="ECO:0000313" key="3">
    <source>
        <dbReference type="Proteomes" id="UP000030708"/>
    </source>
</evidence>
<accession>A0A024WCU0</accession>
<organism evidence="2 3">
    <name type="scientific">Plasmodium falciparum Tanzania</name>
    <name type="common">2000708</name>
    <dbReference type="NCBI Taxonomy" id="1036725"/>
    <lineage>
        <taxon>Eukaryota</taxon>
        <taxon>Sar</taxon>
        <taxon>Alveolata</taxon>
        <taxon>Apicomplexa</taxon>
        <taxon>Aconoidasida</taxon>
        <taxon>Haemosporida</taxon>
        <taxon>Plasmodiidae</taxon>
        <taxon>Plasmodium</taxon>
        <taxon>Plasmodium (Laverania)</taxon>
    </lineage>
</organism>
<reference evidence="2 3" key="2">
    <citation type="submission" date="2013-02" db="EMBL/GenBank/DDBJ databases">
        <title>The Genome Sequence of Plasmodium falciparum Tanzania (2000708).</title>
        <authorList>
            <consortium name="The Broad Institute Genome Sequencing Platform"/>
            <consortium name="The Broad Institute Genome Sequencing Center for Infectious Disease"/>
            <person name="Neafsey D."/>
            <person name="Cheeseman I."/>
            <person name="Volkman S."/>
            <person name="Adams J."/>
            <person name="Walker B."/>
            <person name="Young S.K."/>
            <person name="Zeng Q."/>
            <person name="Gargeya S."/>
            <person name="Fitzgerald M."/>
            <person name="Haas B."/>
            <person name="Abouelleil A."/>
            <person name="Alvarado L."/>
            <person name="Arachchi H.M."/>
            <person name="Berlin A.M."/>
            <person name="Chapman S.B."/>
            <person name="Dewar J."/>
            <person name="Goldberg J."/>
            <person name="Griggs A."/>
            <person name="Gujja S."/>
            <person name="Hansen M."/>
            <person name="Howarth C."/>
            <person name="Imamovic A."/>
            <person name="Larimer J."/>
            <person name="McCowan C."/>
            <person name="Murphy C."/>
            <person name="Neiman D."/>
            <person name="Pearson M."/>
            <person name="Priest M."/>
            <person name="Roberts A."/>
            <person name="Saif S."/>
            <person name="Shea T."/>
            <person name="Sisk P."/>
            <person name="Sykes S."/>
            <person name="Wortman J."/>
            <person name="Nusbaum C."/>
            <person name="Birren B."/>
        </authorList>
    </citation>
    <scope>NUCLEOTIDE SEQUENCE [LARGE SCALE GENOMIC DNA]</scope>
    <source>
        <strain evidence="3">Tanzania (2000708)</strain>
    </source>
</reference>
<name>A0A024WCU0_PLAFA</name>
<evidence type="ECO:0000313" key="2">
    <source>
        <dbReference type="EMBL" id="ETW38378.1"/>
    </source>
</evidence>